<reference evidence="11 12" key="1">
    <citation type="journal article" date="2014" name="Am. J. Bot.">
        <title>Genome assembly and annotation for red clover (Trifolium pratense; Fabaceae).</title>
        <authorList>
            <person name="Istvanek J."/>
            <person name="Jaros M."/>
            <person name="Krenek A."/>
            <person name="Repkova J."/>
        </authorList>
    </citation>
    <scope>NUCLEOTIDE SEQUENCE [LARGE SCALE GENOMIC DNA]</scope>
    <source>
        <strain evidence="12">cv. Tatra</strain>
        <tissue evidence="11">Young leaves</tissue>
    </source>
</reference>
<sequence length="178" mass="19848">GEWWNANVEEVERNATDTGNPPLESIASTINGFPGDLFNCSQDKTYTLKVKRGKTYLLRVINAALNEQHFFKVANHTLTVVAMDAIYTEHYNTDVIVLAPGQTVDVLLRTNQAVDSYYMVFTPYRSSNVGTNNITTRGVIIYDGANSTTKTPIMPILPDEHDTPTAHKFYTNVTGMIK</sequence>
<keyword evidence="7" id="KW-0560">Oxidoreductase</keyword>
<evidence type="ECO:0000313" key="12">
    <source>
        <dbReference type="Proteomes" id="UP000236291"/>
    </source>
</evidence>
<evidence type="ECO:0000256" key="3">
    <source>
        <dbReference type="ARBA" id="ARBA00012297"/>
    </source>
</evidence>
<protein>
    <recommendedName>
        <fullName evidence="3">laccase</fullName>
        <ecNumber evidence="3">1.10.3.2</ecNumber>
    </recommendedName>
</protein>
<dbReference type="SUPFAM" id="SSF49503">
    <property type="entry name" value="Cupredoxins"/>
    <property type="match status" value="1"/>
</dbReference>
<evidence type="ECO:0000256" key="1">
    <source>
        <dbReference type="ARBA" id="ARBA00000349"/>
    </source>
</evidence>
<evidence type="ECO:0000256" key="7">
    <source>
        <dbReference type="ARBA" id="ARBA00023002"/>
    </source>
</evidence>
<accession>A0A2K3K7C0</accession>
<evidence type="ECO:0000256" key="2">
    <source>
        <dbReference type="ARBA" id="ARBA00004271"/>
    </source>
</evidence>
<evidence type="ECO:0000259" key="10">
    <source>
        <dbReference type="Pfam" id="PF00394"/>
    </source>
</evidence>
<comment type="catalytic activity">
    <reaction evidence="1">
        <text>4 hydroquinone + O2 = 4 benzosemiquinone + 2 H2O</text>
        <dbReference type="Rhea" id="RHEA:11276"/>
        <dbReference type="ChEBI" id="CHEBI:15377"/>
        <dbReference type="ChEBI" id="CHEBI:15379"/>
        <dbReference type="ChEBI" id="CHEBI:17594"/>
        <dbReference type="ChEBI" id="CHEBI:17977"/>
        <dbReference type="EC" id="1.10.3.2"/>
    </reaction>
</comment>
<dbReference type="Gene3D" id="2.60.40.420">
    <property type="entry name" value="Cupredoxins - blue copper proteins"/>
    <property type="match status" value="1"/>
</dbReference>
<comment type="caution">
    <text evidence="11">The sequence shown here is derived from an EMBL/GenBank/DDBJ whole genome shotgun (WGS) entry which is preliminary data.</text>
</comment>
<evidence type="ECO:0000256" key="6">
    <source>
        <dbReference type="ARBA" id="ARBA00022737"/>
    </source>
</evidence>
<feature type="domain" description="Plastocyanin-like" evidence="10">
    <location>
        <begin position="1"/>
        <end position="145"/>
    </location>
</feature>
<comment type="subcellular location">
    <subcellularLocation>
        <location evidence="2">Secreted</location>
        <location evidence="2">Extracellular space</location>
        <location evidence="2">Apoplast</location>
    </subcellularLocation>
</comment>
<reference evidence="11 12" key="2">
    <citation type="journal article" date="2017" name="Front. Plant Sci.">
        <title>Gene Classification and Mining of Molecular Markers Useful in Red Clover (Trifolium pratense) Breeding.</title>
        <authorList>
            <person name="Istvanek J."/>
            <person name="Dluhosova J."/>
            <person name="Dluhos P."/>
            <person name="Patkova L."/>
            <person name="Nedelnik J."/>
            <person name="Repkova J."/>
        </authorList>
    </citation>
    <scope>NUCLEOTIDE SEQUENCE [LARGE SCALE GENOMIC DNA]</scope>
    <source>
        <strain evidence="12">cv. Tatra</strain>
        <tissue evidence="11">Young leaves</tissue>
    </source>
</reference>
<dbReference type="EC" id="1.10.3.2" evidence="3"/>
<evidence type="ECO:0000256" key="5">
    <source>
        <dbReference type="ARBA" id="ARBA00022525"/>
    </source>
</evidence>
<keyword evidence="8" id="KW-0186">Copper</keyword>
<dbReference type="AlphaFoldDB" id="A0A2K3K7C0"/>
<dbReference type="Proteomes" id="UP000236291">
    <property type="component" value="Unassembled WGS sequence"/>
</dbReference>
<keyword evidence="5" id="KW-0964">Secreted</keyword>
<dbReference type="GO" id="GO:0052716">
    <property type="term" value="F:hydroquinone:oxygen oxidoreductase activity"/>
    <property type="evidence" value="ECO:0007669"/>
    <property type="project" value="UniProtKB-EC"/>
</dbReference>
<dbReference type="ExpressionAtlas" id="A0A2K3K7C0">
    <property type="expression patterns" value="baseline"/>
</dbReference>
<dbReference type="InterPro" id="IPR034285">
    <property type="entry name" value="CuRO_2_LCC"/>
</dbReference>
<dbReference type="EMBL" id="ASHM01086999">
    <property type="protein sequence ID" value="PNX62179.1"/>
    <property type="molecule type" value="Genomic_DNA"/>
</dbReference>
<dbReference type="GO" id="GO:0048046">
    <property type="term" value="C:apoplast"/>
    <property type="evidence" value="ECO:0007669"/>
    <property type="project" value="UniProtKB-SubCell"/>
</dbReference>
<keyword evidence="6" id="KW-0677">Repeat</keyword>
<evidence type="ECO:0000256" key="4">
    <source>
        <dbReference type="ARBA" id="ARBA00022523"/>
    </source>
</evidence>
<name>A0A2K3K7C0_TRIPR</name>
<evidence type="ECO:0000313" key="11">
    <source>
        <dbReference type="EMBL" id="PNX62179.1"/>
    </source>
</evidence>
<gene>
    <name evidence="11" type="ORF">L195_g052839</name>
</gene>
<keyword evidence="9" id="KW-0439">Lignin degradation</keyword>
<feature type="non-terminal residue" evidence="11">
    <location>
        <position position="1"/>
    </location>
</feature>
<dbReference type="PANTHER" id="PTHR11709">
    <property type="entry name" value="MULTI-COPPER OXIDASE"/>
    <property type="match status" value="1"/>
</dbReference>
<dbReference type="Pfam" id="PF00394">
    <property type="entry name" value="Cu-oxidase"/>
    <property type="match status" value="1"/>
</dbReference>
<evidence type="ECO:0000256" key="9">
    <source>
        <dbReference type="ARBA" id="ARBA00023185"/>
    </source>
</evidence>
<dbReference type="PANTHER" id="PTHR11709:SF9">
    <property type="entry name" value="LACCASE-7"/>
    <property type="match status" value="1"/>
</dbReference>
<dbReference type="CDD" id="cd13875">
    <property type="entry name" value="CuRO_2_LCC_plant"/>
    <property type="match status" value="1"/>
</dbReference>
<organism evidence="11 12">
    <name type="scientific">Trifolium pratense</name>
    <name type="common">Red clover</name>
    <dbReference type="NCBI Taxonomy" id="57577"/>
    <lineage>
        <taxon>Eukaryota</taxon>
        <taxon>Viridiplantae</taxon>
        <taxon>Streptophyta</taxon>
        <taxon>Embryophyta</taxon>
        <taxon>Tracheophyta</taxon>
        <taxon>Spermatophyta</taxon>
        <taxon>Magnoliopsida</taxon>
        <taxon>eudicotyledons</taxon>
        <taxon>Gunneridae</taxon>
        <taxon>Pentapetalae</taxon>
        <taxon>rosids</taxon>
        <taxon>fabids</taxon>
        <taxon>Fabales</taxon>
        <taxon>Fabaceae</taxon>
        <taxon>Papilionoideae</taxon>
        <taxon>50 kb inversion clade</taxon>
        <taxon>NPAAA clade</taxon>
        <taxon>Hologalegina</taxon>
        <taxon>IRL clade</taxon>
        <taxon>Trifolieae</taxon>
        <taxon>Trifolium</taxon>
    </lineage>
</organism>
<dbReference type="GO" id="GO:0046274">
    <property type="term" value="P:lignin catabolic process"/>
    <property type="evidence" value="ECO:0007669"/>
    <property type="project" value="UniProtKB-KW"/>
</dbReference>
<dbReference type="STRING" id="57577.A0A2K3K7C0"/>
<proteinExistence type="predicted"/>
<evidence type="ECO:0000256" key="8">
    <source>
        <dbReference type="ARBA" id="ARBA00023008"/>
    </source>
</evidence>
<dbReference type="InterPro" id="IPR001117">
    <property type="entry name" value="Cu-oxidase_2nd"/>
</dbReference>
<keyword evidence="4" id="KW-0052">Apoplast</keyword>
<dbReference type="InterPro" id="IPR008972">
    <property type="entry name" value="Cupredoxin"/>
</dbReference>
<dbReference type="InterPro" id="IPR045087">
    <property type="entry name" value="Cu-oxidase_fam"/>
</dbReference>